<dbReference type="AlphaFoldDB" id="A0A8A1UN01"/>
<dbReference type="NCBIfam" id="TIGR04215">
    <property type="entry name" value="choice_anch_A"/>
    <property type="match status" value="1"/>
</dbReference>
<feature type="transmembrane region" description="Helical" evidence="2">
    <location>
        <begin position="587"/>
        <end position="606"/>
    </location>
</feature>
<dbReference type="RefSeq" id="WP_050504663.1">
    <property type="nucleotide sequence ID" value="NZ_CP048261.1"/>
</dbReference>
<reference evidence="4" key="1">
    <citation type="submission" date="2012-12" db="EMBL/GenBank/DDBJ databases">
        <authorList>
            <person name="Pethick F.E."/>
            <person name="MacFadyen A.C."/>
            <person name="Tang Z."/>
            <person name="Sangal V."/>
            <person name="Tze-Tze L."/>
            <person name="Chu J."/>
            <person name="Guo M."/>
            <person name="Kirby R."/>
            <person name="Hoskisson P.A."/>
            <person name="Herron P.R."/>
            <person name="Hunter I.S."/>
        </authorList>
    </citation>
    <scope>NUCLEOTIDE SEQUENCE</scope>
    <source>
        <strain evidence="4">ATCC 10970</strain>
    </source>
</reference>
<proteinExistence type="predicted"/>
<keyword evidence="2" id="KW-1133">Transmembrane helix</keyword>
<dbReference type="EMBL" id="CP048261">
    <property type="protein sequence ID" value="QST81298.1"/>
    <property type="molecule type" value="Genomic_DNA"/>
</dbReference>
<dbReference type="GeneID" id="66855287"/>
<dbReference type="Proteomes" id="UP000011074">
    <property type="component" value="Chromosome"/>
</dbReference>
<accession>A0A8A1UN01</accession>
<evidence type="ECO:0000256" key="1">
    <source>
        <dbReference type="SAM" id="MobiDB-lite"/>
    </source>
</evidence>
<evidence type="ECO:0000259" key="3">
    <source>
        <dbReference type="Pfam" id="PF20597"/>
    </source>
</evidence>
<evidence type="ECO:0000256" key="2">
    <source>
        <dbReference type="SAM" id="Phobius"/>
    </source>
</evidence>
<gene>
    <name evidence="4" type="ORF">SRIM_015035</name>
</gene>
<name>A0A8A1UN01_STRR1</name>
<dbReference type="PANTHER" id="PTHR24216">
    <property type="entry name" value="PAXILLIN-RELATED"/>
    <property type="match status" value="1"/>
</dbReference>
<dbReference type="PANTHER" id="PTHR24216:SF65">
    <property type="entry name" value="PAXILLIN-LIKE PROTEIN 1"/>
    <property type="match status" value="1"/>
</dbReference>
<reference evidence="4" key="2">
    <citation type="submission" date="2020-01" db="EMBL/GenBank/DDBJ databases">
        <authorList>
            <person name="Algora L."/>
            <person name="Schniete J.K."/>
            <person name="MacFadyen A."/>
            <person name="Hoskisson P.A."/>
            <person name="Hunter I.S."/>
            <person name="Herron P.R."/>
        </authorList>
    </citation>
    <scope>NUCLEOTIDE SEQUENCE</scope>
    <source>
        <strain evidence="4">ATCC 10970</strain>
    </source>
</reference>
<organism evidence="4 5">
    <name type="scientific">Streptomyces rimosus subsp. rimosus (strain ATCC 10970 / DSM 40260 / JCM 4667 / NRRL 2234)</name>
    <dbReference type="NCBI Taxonomy" id="1265868"/>
    <lineage>
        <taxon>Bacteria</taxon>
        <taxon>Bacillati</taxon>
        <taxon>Actinomycetota</taxon>
        <taxon>Actinomycetes</taxon>
        <taxon>Kitasatosporales</taxon>
        <taxon>Streptomycetaceae</taxon>
        <taxon>Streptomyces</taxon>
    </lineage>
</organism>
<evidence type="ECO:0000313" key="4">
    <source>
        <dbReference type="EMBL" id="QST81298.1"/>
    </source>
</evidence>
<feature type="compositionally biased region" description="Low complexity" evidence="1">
    <location>
        <begin position="542"/>
        <end position="563"/>
    </location>
</feature>
<evidence type="ECO:0000313" key="5">
    <source>
        <dbReference type="Proteomes" id="UP000011074"/>
    </source>
</evidence>
<dbReference type="InterPro" id="IPR026588">
    <property type="entry name" value="Choice_anch_A"/>
</dbReference>
<keyword evidence="2" id="KW-0812">Transmembrane</keyword>
<dbReference type="Pfam" id="PF20597">
    <property type="entry name" value="pAdhesive_15"/>
    <property type="match status" value="1"/>
</dbReference>
<feature type="compositionally biased region" description="Pro residues" evidence="1">
    <location>
        <begin position="354"/>
        <end position="541"/>
    </location>
</feature>
<protein>
    <submittedName>
        <fullName evidence="4">Choice-of-anchor A family protein</fullName>
    </submittedName>
</protein>
<keyword evidence="2" id="KW-0472">Membrane</keyword>
<feature type="region of interest" description="Disordered" evidence="1">
    <location>
        <begin position="335"/>
        <end position="580"/>
    </location>
</feature>
<feature type="domain" description="Choice-of-anchor A" evidence="3">
    <location>
        <begin position="69"/>
        <end position="305"/>
    </location>
</feature>
<dbReference type="PRINTS" id="PR01217">
    <property type="entry name" value="PRICHEXTENSN"/>
</dbReference>
<sequence>MPAKKTKRSHVVGAAALGAVAAVLLGLFAAFGFAAPLPDGLGPCLGSGCPSSYDDPNNGPVPGRDENLNIFVGGDFRVGGSAAEAEGKIVTLGTFEMNKTGGSSVYNVGIVGVGSRVPPPNGSDFLTVGGDVTIAPGQRLLAEEGSTHGVVAYEGRLSGTVIPQADQRPGVADPYRRLVPDLTASSRCYARTGDGPRPATGTAVNQGYSTVFTGDGRSALQVFNVDFDLVGRNGGAQGITFTGIPQGATVLVNMVGDARTINTYIGHDLQPPGIRQRLLWNFPDANTVEFKGGAQFQGSVLVGKQGSTTTVSVPGMNGRFFTVGSLVHTSTSGAEMHNYPFNGDLPDCRDQRPTPSPTPSPTEPSPSPTEPSPSPTEPSPSPTEPSPSPTEPSPSPTEPSPSPTEPSPSPTEPSPSPTEPSPSPTEPSPSPTEPTPTPTEPTPTPTPSPTEPSPSPTEPTPSPTEPTPSPTEPVPTPTEPTPGPTEPTPGPTEPTPGPTEPTPGPTEPTPGPTEPTPGPTEPTPGPTEPTPGPTEPTPTSTPTPTATLTATPTPNPTHSSHTPLPSPAPTDGGDQLAHSGSGFQDPLFIGAAVAAVISGVVLVLIIRTRRRSD</sequence>
<reference evidence="4" key="3">
    <citation type="journal article" date="2021" name="bioRxiv">
        <title>Bilateral symmetry of linear streptomycete chromosomes.</title>
        <authorList>
            <person name="Algora-Gallardo L."/>
            <person name="Schniete J.K."/>
            <person name="Mark D.R."/>
            <person name="Hunter I.S."/>
            <person name="Herron P.R."/>
        </authorList>
    </citation>
    <scope>NUCLEOTIDE SEQUENCE</scope>
    <source>
        <strain evidence="4">ATCC 10970</strain>
    </source>
</reference>